<gene>
    <name evidence="6" type="primary">cmr5</name>
    <name evidence="6" type="ORF">RBI02_09875</name>
</gene>
<keyword evidence="4" id="KW-0051">Antiviral defense</keyword>
<accession>A0AAE4NY38</accession>
<name>A0AAE4NY38_9EURY</name>
<dbReference type="AlphaFoldDB" id="A0AAE4NY38"/>
<dbReference type="GO" id="GO:0005737">
    <property type="term" value="C:cytoplasm"/>
    <property type="evidence" value="ECO:0007669"/>
    <property type="project" value="UniProtKB-SubCell"/>
</dbReference>
<evidence type="ECO:0000313" key="6">
    <source>
        <dbReference type="EMBL" id="MDV3104837.1"/>
    </source>
</evidence>
<evidence type="ECO:0000313" key="7">
    <source>
        <dbReference type="Proteomes" id="UP001245683"/>
    </source>
</evidence>
<comment type="subcellular location">
    <subcellularLocation>
        <location evidence="1">Cytoplasm</location>
    </subcellularLocation>
</comment>
<comment type="similarity">
    <text evidence="2">Belongs to the CRISPR system Cmr5 family.</text>
</comment>
<evidence type="ECO:0000256" key="1">
    <source>
        <dbReference type="ARBA" id="ARBA00004496"/>
    </source>
</evidence>
<protein>
    <recommendedName>
        <fullName evidence="5">CRISPR type III-B/RAMP module-associated protein Cmr5</fullName>
    </recommendedName>
</protein>
<dbReference type="InterPro" id="IPR010160">
    <property type="entry name" value="CRISPR-assoc_prot_Cmr5"/>
</dbReference>
<reference evidence="6 7" key="1">
    <citation type="submission" date="2023-08" db="EMBL/GenBank/DDBJ databases">
        <title>Draft genome sequence of Thermococcus waiotapuensis WT1T, a thermophilic sulphur-dependent archaeon from order Thermococcales.</title>
        <authorList>
            <person name="Manners S.H."/>
            <person name="Carere C.R."/>
            <person name="Dhami M.K."/>
            <person name="Dobson R.C.J."/>
            <person name="Stott M.B."/>
        </authorList>
    </citation>
    <scope>NUCLEOTIDE SEQUENCE [LARGE SCALE GENOMIC DNA]</scope>
    <source>
        <strain evidence="6 7">WT1</strain>
    </source>
</reference>
<dbReference type="CDD" id="cd09654">
    <property type="entry name" value="Cmr5_III-B"/>
    <property type="match status" value="1"/>
</dbReference>
<dbReference type="Gene3D" id="1.10.520.30">
    <property type="entry name" value="AF1862-like domain"/>
    <property type="match status" value="1"/>
</dbReference>
<evidence type="ECO:0000256" key="3">
    <source>
        <dbReference type="ARBA" id="ARBA00022490"/>
    </source>
</evidence>
<sequence>MDLKSLEQERAEFAYGKISEVKGESSDVQKKYSSYVRSAPVLILTNGLGQALAFYLSRLENLKDVDYRSISPKGFEKAEKKAYAYLYKHIAEWLAEKRNLTKGNDPLRYYMKSNGIEAMILTDEAIALLNWLKRFAEAMLEKEENGE</sequence>
<dbReference type="Proteomes" id="UP001245683">
    <property type="component" value="Unassembled WGS sequence"/>
</dbReference>
<keyword evidence="7" id="KW-1185">Reference proteome</keyword>
<organism evidence="6 7">
    <name type="scientific">Thermococcus waiotapuensis</name>
    <dbReference type="NCBI Taxonomy" id="90909"/>
    <lineage>
        <taxon>Archaea</taxon>
        <taxon>Methanobacteriati</taxon>
        <taxon>Methanobacteriota</taxon>
        <taxon>Thermococci</taxon>
        <taxon>Thermococcales</taxon>
        <taxon>Thermococcaceae</taxon>
        <taxon>Thermococcus</taxon>
    </lineage>
</organism>
<dbReference type="NCBIfam" id="TIGR01881">
    <property type="entry name" value="cas_Cmr5"/>
    <property type="match status" value="1"/>
</dbReference>
<dbReference type="InterPro" id="IPR023101">
    <property type="entry name" value="AF1862-like_dom_sf"/>
</dbReference>
<evidence type="ECO:0000256" key="5">
    <source>
        <dbReference type="ARBA" id="ARBA00030001"/>
    </source>
</evidence>
<dbReference type="RefSeq" id="WP_315343568.1">
    <property type="nucleotide sequence ID" value="NZ_JAVDZE010000008.1"/>
</dbReference>
<dbReference type="EMBL" id="JAVDZE010000008">
    <property type="protein sequence ID" value="MDV3104837.1"/>
    <property type="molecule type" value="Genomic_DNA"/>
</dbReference>
<evidence type="ECO:0000256" key="2">
    <source>
        <dbReference type="ARBA" id="ARBA00006161"/>
    </source>
</evidence>
<evidence type="ECO:0000256" key="4">
    <source>
        <dbReference type="ARBA" id="ARBA00023118"/>
    </source>
</evidence>
<dbReference type="SUPFAM" id="SSF158568">
    <property type="entry name" value="AF1862-like"/>
    <property type="match status" value="1"/>
</dbReference>
<dbReference type="Pfam" id="PF09701">
    <property type="entry name" value="Cas_Cmr5"/>
    <property type="match status" value="1"/>
</dbReference>
<comment type="caution">
    <text evidence="6">The sequence shown here is derived from an EMBL/GenBank/DDBJ whole genome shotgun (WGS) entry which is preliminary data.</text>
</comment>
<keyword evidence="3" id="KW-0963">Cytoplasm</keyword>
<dbReference type="GO" id="GO:0051607">
    <property type="term" value="P:defense response to virus"/>
    <property type="evidence" value="ECO:0007669"/>
    <property type="project" value="UniProtKB-KW"/>
</dbReference>
<proteinExistence type="inferred from homology"/>